<dbReference type="OrthoDB" id="7464126at2759"/>
<feature type="domain" description="DUF7708" evidence="1">
    <location>
        <begin position="73"/>
        <end position="187"/>
    </location>
</feature>
<reference evidence="2" key="1">
    <citation type="journal article" date="2021" name="Nat. Commun.">
        <title>Genetic determinants of endophytism in the Arabidopsis root mycobiome.</title>
        <authorList>
            <person name="Mesny F."/>
            <person name="Miyauchi S."/>
            <person name="Thiergart T."/>
            <person name="Pickel B."/>
            <person name="Atanasova L."/>
            <person name="Karlsson M."/>
            <person name="Huettel B."/>
            <person name="Barry K.W."/>
            <person name="Haridas S."/>
            <person name="Chen C."/>
            <person name="Bauer D."/>
            <person name="Andreopoulos W."/>
            <person name="Pangilinan J."/>
            <person name="LaButti K."/>
            <person name="Riley R."/>
            <person name="Lipzen A."/>
            <person name="Clum A."/>
            <person name="Drula E."/>
            <person name="Henrissat B."/>
            <person name="Kohler A."/>
            <person name="Grigoriev I.V."/>
            <person name="Martin F.M."/>
            <person name="Hacquard S."/>
        </authorList>
    </citation>
    <scope>NUCLEOTIDE SEQUENCE</scope>
    <source>
        <strain evidence="2">MPI-SDFR-AT-0068</strain>
    </source>
</reference>
<dbReference type="AlphaFoldDB" id="A0A8K0RZW4"/>
<evidence type="ECO:0000313" key="2">
    <source>
        <dbReference type="EMBL" id="KAH7256271.1"/>
    </source>
</evidence>
<dbReference type="Proteomes" id="UP000813427">
    <property type="component" value="Unassembled WGS sequence"/>
</dbReference>
<evidence type="ECO:0000259" key="1">
    <source>
        <dbReference type="Pfam" id="PF24809"/>
    </source>
</evidence>
<name>A0A8K0RZW4_9HYPO</name>
<sequence>MENTSIPFKSSGDLWSKAIAKLGGELPSEIFANPENKSLPELWENTESSRQRLEDKSWSFKRKNGETVYVGELLAKASKWINHFKDIGDIVVQYDPVHAALPWAGARFLLTVATGDLDTYKSLLDRTVGIMEIICRNAVVESLLGDSQHEAAEILPANLIKLYTSILTYLTKANSYYKQSRLKSFLKNGLLASSDVESAFADTGED</sequence>
<dbReference type="InterPro" id="IPR056125">
    <property type="entry name" value="DUF7708"/>
</dbReference>
<comment type="caution">
    <text evidence="2">The sequence shown here is derived from an EMBL/GenBank/DDBJ whole genome shotgun (WGS) entry which is preliminary data.</text>
</comment>
<accession>A0A8K0RZW4</accession>
<dbReference type="EMBL" id="JAGPXF010000002">
    <property type="protein sequence ID" value="KAH7256271.1"/>
    <property type="molecule type" value="Genomic_DNA"/>
</dbReference>
<protein>
    <recommendedName>
        <fullName evidence="1">DUF7708 domain-containing protein</fullName>
    </recommendedName>
</protein>
<organism evidence="2 3">
    <name type="scientific">Fusarium tricinctum</name>
    <dbReference type="NCBI Taxonomy" id="61284"/>
    <lineage>
        <taxon>Eukaryota</taxon>
        <taxon>Fungi</taxon>
        <taxon>Dikarya</taxon>
        <taxon>Ascomycota</taxon>
        <taxon>Pezizomycotina</taxon>
        <taxon>Sordariomycetes</taxon>
        <taxon>Hypocreomycetidae</taxon>
        <taxon>Hypocreales</taxon>
        <taxon>Nectriaceae</taxon>
        <taxon>Fusarium</taxon>
        <taxon>Fusarium tricinctum species complex</taxon>
    </lineage>
</organism>
<gene>
    <name evidence="2" type="ORF">BKA59DRAFT_507188</name>
</gene>
<evidence type="ECO:0000313" key="3">
    <source>
        <dbReference type="Proteomes" id="UP000813427"/>
    </source>
</evidence>
<proteinExistence type="predicted"/>
<keyword evidence="3" id="KW-1185">Reference proteome</keyword>
<dbReference type="Pfam" id="PF24809">
    <property type="entry name" value="DUF7708"/>
    <property type="match status" value="1"/>
</dbReference>